<dbReference type="InterPro" id="IPR027417">
    <property type="entry name" value="P-loop_NTPase"/>
</dbReference>
<dbReference type="Gene3D" id="3.40.50.300">
    <property type="entry name" value="P-loop containing nucleotide triphosphate hydrolases"/>
    <property type="match status" value="2"/>
</dbReference>
<protein>
    <recommendedName>
        <fullName evidence="5">Helicase ATP-binding domain-containing protein</fullName>
    </recommendedName>
</protein>
<dbReference type="PROSITE" id="PS01302">
    <property type="entry name" value="UPF0758"/>
    <property type="match status" value="1"/>
</dbReference>
<dbReference type="GO" id="GO:0003676">
    <property type="term" value="F:nucleic acid binding"/>
    <property type="evidence" value="ECO:0007669"/>
    <property type="project" value="InterPro"/>
</dbReference>
<keyword evidence="1" id="KW-0547">Nucleotide-binding</keyword>
<dbReference type="GO" id="GO:0006281">
    <property type="term" value="P:DNA repair"/>
    <property type="evidence" value="ECO:0007669"/>
    <property type="project" value="TreeGrafter"/>
</dbReference>
<reference evidence="6" key="1">
    <citation type="submission" date="2023-07" db="EMBL/GenBank/DDBJ databases">
        <authorList>
            <person name="Haufschild T."/>
            <person name="Kallscheuer N."/>
            <person name="Hammer J."/>
            <person name="Kohn T."/>
            <person name="Kabuu M."/>
            <person name="Jogler M."/>
            <person name="Wohfarth N."/>
            <person name="Heuer A."/>
            <person name="Rohde M."/>
            <person name="van Teeseling M.C.F."/>
            <person name="Jogler C."/>
        </authorList>
    </citation>
    <scope>NUCLEOTIDE SEQUENCE</scope>
    <source>
        <strain evidence="6">Strain 138</strain>
        <strain evidence="7">Strain 318</strain>
    </source>
</reference>
<dbReference type="InterPro" id="IPR006555">
    <property type="entry name" value="ATP-dep_Helicase_C"/>
</dbReference>
<evidence type="ECO:0000256" key="3">
    <source>
        <dbReference type="ARBA" id="ARBA00022840"/>
    </source>
</evidence>
<dbReference type="RefSeq" id="WP_367887478.1">
    <property type="nucleotide sequence ID" value="NZ_CP130612.1"/>
</dbReference>
<dbReference type="SMART" id="SM00487">
    <property type="entry name" value="DEXDc"/>
    <property type="match status" value="1"/>
</dbReference>
<dbReference type="PANTHER" id="PTHR11472:SF34">
    <property type="entry name" value="REGULATOR OF TELOMERE ELONGATION HELICASE 1"/>
    <property type="match status" value="1"/>
</dbReference>
<dbReference type="GO" id="GO:0003678">
    <property type="term" value="F:DNA helicase activity"/>
    <property type="evidence" value="ECO:0007669"/>
    <property type="project" value="TreeGrafter"/>
</dbReference>
<dbReference type="SMART" id="SM00491">
    <property type="entry name" value="HELICc2"/>
    <property type="match status" value="1"/>
</dbReference>
<dbReference type="KEGG" id="pspc:Strain318_001054"/>
<dbReference type="InterPro" id="IPR014001">
    <property type="entry name" value="Helicase_ATP-bd"/>
</dbReference>
<evidence type="ECO:0000256" key="2">
    <source>
        <dbReference type="ARBA" id="ARBA00022801"/>
    </source>
</evidence>
<evidence type="ECO:0000313" key="8">
    <source>
        <dbReference type="Proteomes" id="UP001229955"/>
    </source>
</evidence>
<accession>A0AA49Q840</accession>
<dbReference type="EMBL" id="CP130613">
    <property type="protein sequence ID" value="WKW14700.1"/>
    <property type="molecule type" value="Genomic_DNA"/>
</dbReference>
<evidence type="ECO:0000259" key="5">
    <source>
        <dbReference type="PROSITE" id="PS51193"/>
    </source>
</evidence>
<dbReference type="Proteomes" id="UP001229955">
    <property type="component" value="Chromosome"/>
</dbReference>
<dbReference type="SUPFAM" id="SSF52540">
    <property type="entry name" value="P-loop containing nucleoside triphosphate hydrolases"/>
    <property type="match status" value="2"/>
</dbReference>
<dbReference type="PROSITE" id="PS51193">
    <property type="entry name" value="HELICASE_ATP_BIND_2"/>
    <property type="match status" value="1"/>
</dbReference>
<sequence>MSGEPGRLAPGAAAAIRSAIRLAGGREVCFVCTINDAGVVQTARVAARGDVSSVLALPGFANRGELLVHNHPSGLLEPSDADLVVAAKMHDDGIGFAIVDNDAARLYVVVEVPRPKEPAHLEPGDVAGALGPEGPIAAKLGRYEDRPSQREMARLIAQLFQRGGVGLIEAGTGVGKSLGYLVPALRWAAASGERTVVSTNTITLQEQLFGKDLPFLKGALKDQQVRFALLKGWKNYLCLLRLEQARGQAQVLFEDDASAELGMLEDWAQKTQDGSLADLPVEPRHEVWDEVAAEGDLCTRLKCPHFEQCFVFKARRAAAQADVVVVNHHLLMADIAVRRASGRWDEAAVLPAYKRLVIDEGHHLEDAAAAHLGQQVSRRGLERLFSRLERRGKGLLPALEKKLASGKDLYSIASLDLLRARLVPSLQTAREKSALLCDLLTEWLKGRNESMVRLTDQFEEESVWQAGLTVALDDLLAEVELLGDGLRMVRERLESDEAKAEELAPLLNEVRGVTRRLQTAGDALRAALRPGREGQPRVRWLELRGGERNVGATAVPLDLAPILREDLFRRVETAIVTSATLAVGDGFDFITRRLGLDDEELEPVTASLASPFDYPRQSMLLIPSDFPPPNTDGANHFKRTMGAAQDLITAAKGGVFVLFTSHRDVREAATVLRAAGVEGRYPLLVHGEAPRDELLRRFREHGDAVLLGTASFWEGVDVPGRALRGMIIAKIPFRVPTEPMTAAQCEAIEAAGGDAFAEYMIPHAALRLKQGFGRLIRTASDRGAVIICDPRVVTKGYGRRLTEGLPPATRLQGPWAVLRDELNAFYETHSPT</sequence>
<keyword evidence="3" id="KW-0067">ATP-binding</keyword>
<accession>A0AA49Q517</accession>
<evidence type="ECO:0000313" key="7">
    <source>
        <dbReference type="EMBL" id="WKW14700.1"/>
    </source>
</evidence>
<dbReference type="GO" id="GO:0005524">
    <property type="term" value="F:ATP binding"/>
    <property type="evidence" value="ECO:0007669"/>
    <property type="project" value="UniProtKB-KW"/>
</dbReference>
<comment type="similarity">
    <text evidence="4">Belongs to the helicase family. DinG subfamily.</text>
</comment>
<evidence type="ECO:0000256" key="1">
    <source>
        <dbReference type="ARBA" id="ARBA00022741"/>
    </source>
</evidence>
<organism evidence="6">
    <name type="scientific">Pseudogemmatithrix spongiicola</name>
    <dbReference type="NCBI Taxonomy" id="3062599"/>
    <lineage>
        <taxon>Bacteria</taxon>
        <taxon>Pseudomonadati</taxon>
        <taxon>Gemmatimonadota</taxon>
        <taxon>Gemmatimonadia</taxon>
        <taxon>Gemmatimonadales</taxon>
        <taxon>Gemmatimonadaceae</taxon>
        <taxon>Pseudogemmatithrix</taxon>
    </lineage>
</organism>
<dbReference type="EMBL" id="CP130612">
    <property type="protein sequence ID" value="WKW11790.1"/>
    <property type="molecule type" value="Genomic_DNA"/>
</dbReference>
<dbReference type="InterPro" id="IPR014013">
    <property type="entry name" value="Helic_SF1/SF2_ATP-bd_DinG/Rad3"/>
</dbReference>
<dbReference type="AlphaFoldDB" id="A0AA49Q517"/>
<evidence type="ECO:0000256" key="4">
    <source>
        <dbReference type="ARBA" id="ARBA00038058"/>
    </source>
</evidence>
<dbReference type="PANTHER" id="PTHR11472">
    <property type="entry name" value="DNA REPAIR DEAD HELICASE RAD3/XP-D SUBFAMILY MEMBER"/>
    <property type="match status" value="1"/>
</dbReference>
<dbReference type="Pfam" id="PF13307">
    <property type="entry name" value="Helicase_C_2"/>
    <property type="match status" value="1"/>
</dbReference>
<keyword evidence="8" id="KW-1185">Reference proteome</keyword>
<dbReference type="GO" id="GO:0016818">
    <property type="term" value="F:hydrolase activity, acting on acid anhydrides, in phosphorus-containing anhydrides"/>
    <property type="evidence" value="ECO:0007669"/>
    <property type="project" value="InterPro"/>
</dbReference>
<name>A0AA49Q517_9BACT</name>
<proteinExistence type="inferred from homology"/>
<dbReference type="InterPro" id="IPR020891">
    <property type="entry name" value="UPF0758_CS"/>
</dbReference>
<gene>
    <name evidence="6" type="ORF">Strain138_001054</name>
    <name evidence="7" type="ORF">Strain318_001054</name>
</gene>
<keyword evidence="2" id="KW-0378">Hydrolase</keyword>
<evidence type="ECO:0000313" key="6">
    <source>
        <dbReference type="EMBL" id="WKW11790.1"/>
    </source>
</evidence>
<feature type="domain" description="Helicase ATP-binding" evidence="5">
    <location>
        <begin position="135"/>
        <end position="406"/>
    </location>
</feature>
<dbReference type="InterPro" id="IPR045028">
    <property type="entry name" value="DinG/Rad3-like"/>
</dbReference>